<dbReference type="Pfam" id="PF09335">
    <property type="entry name" value="VTT_dom"/>
    <property type="match status" value="1"/>
</dbReference>
<name>A0A378IIC0_9GAMM</name>
<organism evidence="8 9">
    <name type="scientific">Legionella cincinnatiensis</name>
    <dbReference type="NCBI Taxonomy" id="28085"/>
    <lineage>
        <taxon>Bacteria</taxon>
        <taxon>Pseudomonadati</taxon>
        <taxon>Pseudomonadota</taxon>
        <taxon>Gammaproteobacteria</taxon>
        <taxon>Legionellales</taxon>
        <taxon>Legionellaceae</taxon>
        <taxon>Legionella</taxon>
    </lineage>
</organism>
<evidence type="ECO:0000313" key="8">
    <source>
        <dbReference type="EMBL" id="STX34251.1"/>
    </source>
</evidence>
<reference evidence="8 9" key="1">
    <citation type="submission" date="2018-06" db="EMBL/GenBank/DDBJ databases">
        <authorList>
            <consortium name="Pathogen Informatics"/>
            <person name="Doyle S."/>
        </authorList>
    </citation>
    <scope>NUCLEOTIDE SEQUENCE [LARGE SCALE GENOMIC DNA]</scope>
    <source>
        <strain evidence="8 9">NCTC12438</strain>
    </source>
</reference>
<sequence length="203" mass="23462">MKCNSSYHQFLIPATIQAMMFQMNNDYLFLMIKWMRIVFIVTVLVFFIWKLHGYIPMFIQRVQGLGSYAFIGFFMLYCFTILLFLPIEPIVLASGAIFGFYYGFLTTLFCAVVSAALAFTISRYLGFSWLPCSKNKLLVQWLEQLNSLGWKSLAVARLTPFLPCSLVNYGYGLTNMRLFVYTITNLIFFVPNKLIITYIGSHL</sequence>
<evidence type="ECO:0000256" key="2">
    <source>
        <dbReference type="ARBA" id="ARBA00022475"/>
    </source>
</evidence>
<evidence type="ECO:0000256" key="6">
    <source>
        <dbReference type="RuleBase" id="RU366058"/>
    </source>
</evidence>
<feature type="transmembrane region" description="Helical" evidence="6">
    <location>
        <begin position="68"/>
        <end position="87"/>
    </location>
</feature>
<comment type="caution">
    <text evidence="6">Lacks conserved residue(s) required for the propagation of feature annotation.</text>
</comment>
<evidence type="ECO:0000259" key="7">
    <source>
        <dbReference type="Pfam" id="PF09335"/>
    </source>
</evidence>
<dbReference type="PANTHER" id="PTHR12677:SF59">
    <property type="entry name" value="GOLGI APPARATUS MEMBRANE PROTEIN TVP38-RELATED"/>
    <property type="match status" value="1"/>
</dbReference>
<comment type="subcellular location">
    <subcellularLocation>
        <location evidence="1 6">Cell membrane</location>
        <topology evidence="1 6">Multi-pass membrane protein</topology>
    </subcellularLocation>
</comment>
<proteinExistence type="inferred from homology"/>
<protein>
    <recommendedName>
        <fullName evidence="6">TVP38/TMEM64 family membrane protein</fullName>
    </recommendedName>
</protein>
<dbReference type="InterPro" id="IPR015414">
    <property type="entry name" value="TMEM64"/>
</dbReference>
<evidence type="ECO:0000256" key="3">
    <source>
        <dbReference type="ARBA" id="ARBA00022692"/>
    </source>
</evidence>
<dbReference type="GO" id="GO:0005886">
    <property type="term" value="C:plasma membrane"/>
    <property type="evidence" value="ECO:0007669"/>
    <property type="project" value="UniProtKB-SubCell"/>
</dbReference>
<feature type="domain" description="VTT" evidence="7">
    <location>
        <begin position="85"/>
        <end position="201"/>
    </location>
</feature>
<evidence type="ECO:0000256" key="4">
    <source>
        <dbReference type="ARBA" id="ARBA00022989"/>
    </source>
</evidence>
<feature type="transmembrane region" description="Helical" evidence="6">
    <location>
        <begin position="27"/>
        <end position="48"/>
    </location>
</feature>
<dbReference type="InterPro" id="IPR032816">
    <property type="entry name" value="VTT_dom"/>
</dbReference>
<keyword evidence="5 6" id="KW-0472">Membrane</keyword>
<comment type="similarity">
    <text evidence="6">Belongs to the TVP38/TMEM64 family.</text>
</comment>
<dbReference type="STRING" id="28085.Lcin_0547"/>
<feature type="transmembrane region" description="Helical" evidence="6">
    <location>
        <begin position="99"/>
        <end position="121"/>
    </location>
</feature>
<feature type="transmembrane region" description="Helical" evidence="6">
    <location>
        <begin position="178"/>
        <end position="199"/>
    </location>
</feature>
<evidence type="ECO:0000256" key="5">
    <source>
        <dbReference type="ARBA" id="ARBA00023136"/>
    </source>
</evidence>
<dbReference type="AlphaFoldDB" id="A0A378IIC0"/>
<dbReference type="Proteomes" id="UP000255316">
    <property type="component" value="Unassembled WGS sequence"/>
</dbReference>
<accession>A0A378IIC0</accession>
<keyword evidence="4 6" id="KW-1133">Transmembrane helix</keyword>
<gene>
    <name evidence="8" type="primary">ydjZ</name>
    <name evidence="8" type="ORF">NCTC12438_00844</name>
</gene>
<dbReference type="EMBL" id="UGNX01000001">
    <property type="protein sequence ID" value="STX34251.1"/>
    <property type="molecule type" value="Genomic_DNA"/>
</dbReference>
<dbReference type="PANTHER" id="PTHR12677">
    <property type="entry name" value="GOLGI APPARATUS MEMBRANE PROTEIN TVP38-RELATED"/>
    <property type="match status" value="1"/>
</dbReference>
<keyword evidence="2 6" id="KW-1003">Cell membrane</keyword>
<dbReference type="OrthoDB" id="9800167at2"/>
<evidence type="ECO:0000256" key="1">
    <source>
        <dbReference type="ARBA" id="ARBA00004651"/>
    </source>
</evidence>
<keyword evidence="3 6" id="KW-0812">Transmembrane</keyword>
<evidence type="ECO:0000313" key="9">
    <source>
        <dbReference type="Proteomes" id="UP000255316"/>
    </source>
</evidence>